<evidence type="ECO:0000256" key="1">
    <source>
        <dbReference type="SAM" id="MobiDB-lite"/>
    </source>
</evidence>
<feature type="compositionally biased region" description="Polar residues" evidence="1">
    <location>
        <begin position="210"/>
        <end position="219"/>
    </location>
</feature>
<dbReference type="Proteomes" id="UP000490939">
    <property type="component" value="Unassembled WGS sequence"/>
</dbReference>
<keyword evidence="3" id="KW-1185">Reference proteome</keyword>
<sequence>MASSNSRPLSFLTLENTIFNQRRNRQSINTSNAGALPNVQGNRFSFVETPVEMNEHSNRFSLGFHSSIQQSPAFASAQNHPPFEPYADGIEIAPQTPRGHHTFRMDNSHETYNEKSQPRSPYAETHPEPTQIHPAFFAPIDHSAISPQAHHQQPQQPPHSPQPTSYNPPYTQPQTQPQQEQYRAHRTSTLKSESDDIKEQDIRAPLRSPTIPTSNSPREYQQPVFSPGSLAGPNGISPDLHQPGQVVHPNMTFPAVTGEKVEWNHSFLPLTLRTRIRHAYKLQGNIGSDILHSCCCCCCTAIQNEREVAEREDLLRVNAGPAQTQAQYRSSVGQGMVYAPHGGL</sequence>
<feature type="region of interest" description="Disordered" evidence="1">
    <location>
        <begin position="146"/>
        <end position="238"/>
    </location>
</feature>
<dbReference type="EMBL" id="WNWR01000096">
    <property type="protein sequence ID" value="KAE9991397.1"/>
    <property type="molecule type" value="Genomic_DNA"/>
</dbReference>
<gene>
    <name evidence="2" type="ORF">EG327_011700</name>
</gene>
<feature type="region of interest" description="Disordered" evidence="1">
    <location>
        <begin position="74"/>
        <end position="129"/>
    </location>
</feature>
<feature type="compositionally biased region" description="Basic and acidic residues" evidence="1">
    <location>
        <begin position="103"/>
        <end position="117"/>
    </location>
</feature>
<dbReference type="InterPro" id="IPR006461">
    <property type="entry name" value="PLAC_motif_containing"/>
</dbReference>
<feature type="compositionally biased region" description="Low complexity" evidence="1">
    <location>
        <begin position="162"/>
        <end position="181"/>
    </location>
</feature>
<name>A0A8H3VJK1_VENIN</name>
<protein>
    <recommendedName>
        <fullName evidence="4">PLAC8-domain-containing protein</fullName>
    </recommendedName>
</protein>
<reference evidence="2 3" key="1">
    <citation type="submission" date="2019-07" db="EMBL/GenBank/DDBJ databases">
        <title>Venturia inaequalis Genome Resource.</title>
        <authorList>
            <person name="Lichtner F.J."/>
        </authorList>
    </citation>
    <scope>NUCLEOTIDE SEQUENCE [LARGE SCALE GENOMIC DNA]</scope>
    <source>
        <strain evidence="2 3">DMI_063113</strain>
    </source>
</reference>
<dbReference type="Pfam" id="PF04749">
    <property type="entry name" value="PLAC8"/>
    <property type="match status" value="1"/>
</dbReference>
<organism evidence="2 3">
    <name type="scientific">Venturia inaequalis</name>
    <name type="common">Apple scab fungus</name>
    <dbReference type="NCBI Taxonomy" id="5025"/>
    <lineage>
        <taxon>Eukaryota</taxon>
        <taxon>Fungi</taxon>
        <taxon>Dikarya</taxon>
        <taxon>Ascomycota</taxon>
        <taxon>Pezizomycotina</taxon>
        <taxon>Dothideomycetes</taxon>
        <taxon>Pleosporomycetidae</taxon>
        <taxon>Venturiales</taxon>
        <taxon>Venturiaceae</taxon>
        <taxon>Venturia</taxon>
    </lineage>
</organism>
<evidence type="ECO:0000313" key="3">
    <source>
        <dbReference type="Proteomes" id="UP000490939"/>
    </source>
</evidence>
<dbReference type="AlphaFoldDB" id="A0A8H3VJK1"/>
<feature type="compositionally biased region" description="Basic and acidic residues" evidence="1">
    <location>
        <begin position="192"/>
        <end position="204"/>
    </location>
</feature>
<accession>A0A8H3VJK1</accession>
<evidence type="ECO:0000313" key="2">
    <source>
        <dbReference type="EMBL" id="KAE9991397.1"/>
    </source>
</evidence>
<comment type="caution">
    <text evidence="2">The sequence shown here is derived from an EMBL/GenBank/DDBJ whole genome shotgun (WGS) entry which is preliminary data.</text>
</comment>
<evidence type="ECO:0008006" key="4">
    <source>
        <dbReference type="Google" id="ProtNLM"/>
    </source>
</evidence>
<proteinExistence type="predicted"/>